<evidence type="ECO:0000313" key="4">
    <source>
        <dbReference type="EMBL" id="SHF28032.1"/>
    </source>
</evidence>
<reference evidence="4 5" key="1">
    <citation type="submission" date="2016-11" db="EMBL/GenBank/DDBJ databases">
        <authorList>
            <person name="Jaros S."/>
            <person name="Januszkiewicz K."/>
            <person name="Wedrychowicz H."/>
        </authorList>
    </citation>
    <scope>NUCLEOTIDE SEQUENCE [LARGE SCALE GENOMIC DNA]</scope>
    <source>
        <strain evidence="4 5">DSM 10502</strain>
    </source>
</reference>
<dbReference type="OrthoDB" id="9775849at2"/>
<dbReference type="SUPFAM" id="SSF53613">
    <property type="entry name" value="Ribokinase-like"/>
    <property type="match status" value="1"/>
</dbReference>
<dbReference type="GO" id="GO:0016301">
    <property type="term" value="F:kinase activity"/>
    <property type="evidence" value="ECO:0007669"/>
    <property type="project" value="UniProtKB-KW"/>
</dbReference>
<dbReference type="EMBL" id="FQUG01000011">
    <property type="protein sequence ID" value="SHF28032.1"/>
    <property type="molecule type" value="Genomic_DNA"/>
</dbReference>
<dbReference type="AlphaFoldDB" id="A0A1M5ADP9"/>
<keyword evidence="1" id="KW-0808">Transferase</keyword>
<evidence type="ECO:0000256" key="1">
    <source>
        <dbReference type="ARBA" id="ARBA00022679"/>
    </source>
</evidence>
<dbReference type="PANTHER" id="PTHR10584">
    <property type="entry name" value="SUGAR KINASE"/>
    <property type="match status" value="1"/>
</dbReference>
<dbReference type="STRING" id="1123243.SAMN02745190_02283"/>
<dbReference type="RefSeq" id="WP_072936389.1">
    <property type="nucleotide sequence ID" value="NZ_FQUG01000011.1"/>
</dbReference>
<dbReference type="PANTHER" id="PTHR10584:SF166">
    <property type="entry name" value="RIBOKINASE"/>
    <property type="match status" value="1"/>
</dbReference>
<protein>
    <submittedName>
        <fullName evidence="4">Pseudouridine kinase</fullName>
    </submittedName>
</protein>
<dbReference type="Proteomes" id="UP000184404">
    <property type="component" value="Unassembled WGS sequence"/>
</dbReference>
<proteinExistence type="predicted"/>
<keyword evidence="2 4" id="KW-0418">Kinase</keyword>
<sequence length="294" mass="32028">MNIAVIGTVYVDIKGYPLGNFVPKGRNVGDVQQFHGGVGRNIAEDVASFGENVSLVSLVDKTGIGIDVKGRLERRGIHTGYMRSTDDGMGTWMAIFDRTGELCANISKRPNLLPIRDILVEHGDEIFTWADSVLLELDMEEEIAEETFRLAEKHGVPVYIVISNIELAMERMKYVRKAECFICNRLEAQTLLGEQVDNPEAMLILMQKRKDALGIKNLVVTMDADGAAYLDEKGNAGICPAKKVKVVDTTGAGDAFFSGTAVGLTRGESLEDACRLGTEAASQVIGKPENVYIA</sequence>
<dbReference type="Pfam" id="PF00294">
    <property type="entry name" value="PfkB"/>
    <property type="match status" value="1"/>
</dbReference>
<evidence type="ECO:0000256" key="2">
    <source>
        <dbReference type="ARBA" id="ARBA00022777"/>
    </source>
</evidence>
<dbReference type="Gene3D" id="3.40.1190.20">
    <property type="match status" value="1"/>
</dbReference>
<organism evidence="4 5">
    <name type="scientific">Schwartzia succinivorans DSM 10502</name>
    <dbReference type="NCBI Taxonomy" id="1123243"/>
    <lineage>
        <taxon>Bacteria</taxon>
        <taxon>Bacillati</taxon>
        <taxon>Bacillota</taxon>
        <taxon>Negativicutes</taxon>
        <taxon>Selenomonadales</taxon>
        <taxon>Selenomonadaceae</taxon>
        <taxon>Schwartzia</taxon>
    </lineage>
</organism>
<name>A0A1M5ADP9_9FIRM</name>
<gene>
    <name evidence="4" type="ORF">SAMN02745190_02283</name>
</gene>
<keyword evidence="5" id="KW-1185">Reference proteome</keyword>
<evidence type="ECO:0000313" key="5">
    <source>
        <dbReference type="Proteomes" id="UP000184404"/>
    </source>
</evidence>
<evidence type="ECO:0000259" key="3">
    <source>
        <dbReference type="Pfam" id="PF00294"/>
    </source>
</evidence>
<accession>A0A1M5ADP9</accession>
<dbReference type="InterPro" id="IPR029056">
    <property type="entry name" value="Ribokinase-like"/>
</dbReference>
<dbReference type="InterPro" id="IPR011611">
    <property type="entry name" value="PfkB_dom"/>
</dbReference>
<feature type="domain" description="Carbohydrate kinase PfkB" evidence="3">
    <location>
        <begin position="2"/>
        <end position="288"/>
    </location>
</feature>